<sequence>MEGKRRLGRRNYREARLFFGSPDDIISLEETVHSLEDANTLLAIYTPPACRPAGRPAPAHLAEEVKKAGTTRPRVGWDWDGVTPPRRSPPALRGGSGYAAAEASRSAPPPWF</sequence>
<organism evidence="2">
    <name type="scientific">Arundo donax</name>
    <name type="common">Giant reed</name>
    <name type="synonym">Donax arundinaceus</name>
    <dbReference type="NCBI Taxonomy" id="35708"/>
    <lineage>
        <taxon>Eukaryota</taxon>
        <taxon>Viridiplantae</taxon>
        <taxon>Streptophyta</taxon>
        <taxon>Embryophyta</taxon>
        <taxon>Tracheophyta</taxon>
        <taxon>Spermatophyta</taxon>
        <taxon>Magnoliopsida</taxon>
        <taxon>Liliopsida</taxon>
        <taxon>Poales</taxon>
        <taxon>Poaceae</taxon>
        <taxon>PACMAD clade</taxon>
        <taxon>Arundinoideae</taxon>
        <taxon>Arundineae</taxon>
        <taxon>Arundo</taxon>
    </lineage>
</organism>
<reference evidence="2" key="1">
    <citation type="submission" date="2014-09" db="EMBL/GenBank/DDBJ databases">
        <authorList>
            <person name="Magalhaes I.L.F."/>
            <person name="Oliveira U."/>
            <person name="Santos F.R."/>
            <person name="Vidigal T.H.D.A."/>
            <person name="Brescovit A.D."/>
            <person name="Santos A.J."/>
        </authorList>
    </citation>
    <scope>NUCLEOTIDE SEQUENCE</scope>
    <source>
        <tissue evidence="2">Shoot tissue taken approximately 20 cm above the soil surface</tissue>
    </source>
</reference>
<dbReference type="EMBL" id="GBRH01199476">
    <property type="protein sequence ID" value="JAD98419.1"/>
    <property type="molecule type" value="Transcribed_RNA"/>
</dbReference>
<feature type="region of interest" description="Disordered" evidence="1">
    <location>
        <begin position="66"/>
        <end position="112"/>
    </location>
</feature>
<dbReference type="AlphaFoldDB" id="A0A0A9ECD8"/>
<proteinExistence type="predicted"/>
<accession>A0A0A9ECD8</accession>
<name>A0A0A9ECD8_ARUDO</name>
<evidence type="ECO:0000256" key="1">
    <source>
        <dbReference type="SAM" id="MobiDB-lite"/>
    </source>
</evidence>
<protein>
    <submittedName>
        <fullName evidence="2">Uncharacterized protein</fullName>
    </submittedName>
</protein>
<reference evidence="2" key="2">
    <citation type="journal article" date="2015" name="Data Brief">
        <title>Shoot transcriptome of the giant reed, Arundo donax.</title>
        <authorList>
            <person name="Barrero R.A."/>
            <person name="Guerrero F.D."/>
            <person name="Moolhuijzen P."/>
            <person name="Goolsby J.A."/>
            <person name="Tidwell J."/>
            <person name="Bellgard S.E."/>
            <person name="Bellgard M.I."/>
        </authorList>
    </citation>
    <scope>NUCLEOTIDE SEQUENCE</scope>
    <source>
        <tissue evidence="2">Shoot tissue taken approximately 20 cm above the soil surface</tissue>
    </source>
</reference>
<evidence type="ECO:0000313" key="2">
    <source>
        <dbReference type="EMBL" id="JAD98419.1"/>
    </source>
</evidence>